<feature type="compositionally biased region" description="Polar residues" evidence="1">
    <location>
        <begin position="584"/>
        <end position="596"/>
    </location>
</feature>
<feature type="compositionally biased region" description="Low complexity" evidence="1">
    <location>
        <begin position="682"/>
        <end position="703"/>
    </location>
</feature>
<name>A0ABR1JQZ0_9AGAR</name>
<feature type="region of interest" description="Disordered" evidence="1">
    <location>
        <begin position="917"/>
        <end position="959"/>
    </location>
</feature>
<feature type="compositionally biased region" description="Basic and acidic residues" evidence="1">
    <location>
        <begin position="204"/>
        <end position="327"/>
    </location>
</feature>
<dbReference type="EMBL" id="JBANRG010000009">
    <property type="protein sequence ID" value="KAK7463751.1"/>
    <property type="molecule type" value="Genomic_DNA"/>
</dbReference>
<protein>
    <recommendedName>
        <fullName evidence="5">Eukaryotic translation initiation factor 4E transporter</fullName>
    </recommendedName>
</protein>
<feature type="compositionally biased region" description="Polar residues" evidence="1">
    <location>
        <begin position="525"/>
        <end position="554"/>
    </location>
</feature>
<gene>
    <name evidence="3" type="ORF">VKT23_005688</name>
    <name evidence="2" type="ORF">VKT23_007090</name>
</gene>
<feature type="region of interest" description="Disordered" evidence="1">
    <location>
        <begin position="458"/>
        <end position="719"/>
    </location>
</feature>
<feature type="compositionally biased region" description="Polar residues" evidence="1">
    <location>
        <begin position="566"/>
        <end position="577"/>
    </location>
</feature>
<evidence type="ECO:0000313" key="3">
    <source>
        <dbReference type="EMBL" id="KAK7465717.1"/>
    </source>
</evidence>
<accession>A0ABR1JQZ0</accession>
<feature type="compositionally biased region" description="Low complexity" evidence="1">
    <location>
        <begin position="931"/>
        <end position="945"/>
    </location>
</feature>
<feature type="compositionally biased region" description="Low complexity" evidence="1">
    <location>
        <begin position="500"/>
        <end position="524"/>
    </location>
</feature>
<reference evidence="3 4" key="1">
    <citation type="submission" date="2024-01" db="EMBL/GenBank/DDBJ databases">
        <title>A draft genome for the cacao thread blight pathogen Marasmiellus scandens.</title>
        <authorList>
            <person name="Baruah I.K."/>
            <person name="Leung J."/>
            <person name="Bukari Y."/>
            <person name="Amoako-Attah I."/>
            <person name="Meinhardt L.W."/>
            <person name="Bailey B.A."/>
            <person name="Cohen S.P."/>
        </authorList>
    </citation>
    <scope>NUCLEOTIDE SEQUENCE [LARGE SCALE GENOMIC DNA]</scope>
    <source>
        <strain evidence="3 4">GH-19</strain>
    </source>
</reference>
<evidence type="ECO:0008006" key="5">
    <source>
        <dbReference type="Google" id="ProtNLM"/>
    </source>
</evidence>
<sequence>MASIEPEIIPASTSVSNSLAPQNTNTPEEKVATPMQSDSDDKPVPPSRTGSPRPLRIYTRAQLIALYNSPLVCLPNGMPELKDWFGVENEQNLSKKESEPTTPNSGRERRFRRDEDGELPSRPSFRSSPSQPSQMGNFRHQSLRSSDRDGDKEGQERLRNLSDKYDRDRLGLSASGLRSKERDVAPHLAGSSRLPAQTPGIAARRAETREGNKKKIGETTSEDWRRDSRRSDRSENARADREERPRSRIRDSSRHRREPSTSRREDGRRERDREREEYRKDRDREEQRRGERENGDDDDPRRWRDDGRRDERMVARRERERNRDKASEGAWDSPGDRRWTVVEERDGRNKRGVGKDKKSSVIDDKGDERRGDREREKEPAWMDTYIPTTGSGGILGGKGNDGELDGIQAWKKSVKEKEQKANKVTAVPNDDPPRIPDIPQKASEGPLDEIQRFKKMMELAQKTPNGTSENSAPIVGPVIGSQESKVDPAIVGTKGEPSVSTDPSRSLLSLLSSSEPSRSVQSTSTLESSPKSPNPSDIEYKSTTEATSQFTPPQGSRLLALGRSSGRPSPLNNQSLVTPVLNGPLSSTSAQPTDNGFPNVPTPQSDHVKLNPRASSGFSPFEEQHNGPSRRASGDRSPFSAAEGSWPDSAQQDPLTAGQAMGRGSRFAKFFDSKGKDVPTSAPGAQKPAGPPGLISSSPIPSGRLEGNIGGGVAGPGHEHRTVEDLFAKLSMNSLPGQRSTQVPNSAPISNASFGQHAQNHLQQQIHSPGHLAANNRVEPLYESRNFMPDGLVPGLRSAPPPRRADGGPGMYSDPLDDAIMLNSQQRLALQQQRNVDQLYSGAMPTGYTQQGSRNVGNIPLQQQHFRGGPSPVSNHQGSLHNVQQRLPPGLANLGGRPPHDPSQQYVGIQGLNSQGLHGLHVNGPPQAQQFNNFSPGGNPGFNGPHAQLRGGPSAHQIPNSLTQQQLGNLNHASNLDARGGNQAQFLALNGLNGLGGGMRNVGGAGFNPQQNSAQMQNPLLAMRQQQQQQQPQMLPHVMQHLGPVHLQQQGPPLPSQPTTTQDLMALLLGGTHRE</sequence>
<feature type="compositionally biased region" description="Polar residues" evidence="1">
    <location>
        <begin position="135"/>
        <end position="144"/>
    </location>
</feature>
<feature type="compositionally biased region" description="Low complexity" evidence="1">
    <location>
        <begin position="120"/>
        <end position="134"/>
    </location>
</feature>
<feature type="region of interest" description="Disordered" evidence="1">
    <location>
        <begin position="414"/>
        <end position="446"/>
    </location>
</feature>
<proteinExistence type="predicted"/>
<feature type="region of interest" description="Disordered" evidence="1">
    <location>
        <begin position="1"/>
        <end position="55"/>
    </location>
</feature>
<comment type="caution">
    <text evidence="3">The sequence shown here is derived from an EMBL/GenBank/DDBJ whole genome shotgun (WGS) entry which is preliminary data.</text>
</comment>
<feature type="compositionally biased region" description="Gly residues" evidence="1">
    <location>
        <begin position="390"/>
        <end position="399"/>
    </location>
</feature>
<evidence type="ECO:0000313" key="4">
    <source>
        <dbReference type="Proteomes" id="UP001498398"/>
    </source>
</evidence>
<feature type="region of interest" description="Disordered" evidence="1">
    <location>
        <begin position="735"/>
        <end position="764"/>
    </location>
</feature>
<feature type="compositionally biased region" description="Polar residues" evidence="1">
    <location>
        <begin position="11"/>
        <end position="26"/>
    </location>
</feature>
<organism evidence="3 4">
    <name type="scientific">Marasmiellus scandens</name>
    <dbReference type="NCBI Taxonomy" id="2682957"/>
    <lineage>
        <taxon>Eukaryota</taxon>
        <taxon>Fungi</taxon>
        <taxon>Dikarya</taxon>
        <taxon>Basidiomycota</taxon>
        <taxon>Agaricomycotina</taxon>
        <taxon>Agaricomycetes</taxon>
        <taxon>Agaricomycetidae</taxon>
        <taxon>Agaricales</taxon>
        <taxon>Marasmiineae</taxon>
        <taxon>Omphalotaceae</taxon>
        <taxon>Marasmiellus</taxon>
    </lineage>
</organism>
<feature type="compositionally biased region" description="Basic and acidic residues" evidence="1">
    <location>
        <begin position="334"/>
        <end position="380"/>
    </location>
</feature>
<dbReference type="Proteomes" id="UP001498398">
    <property type="component" value="Unassembled WGS sequence"/>
</dbReference>
<evidence type="ECO:0000313" key="2">
    <source>
        <dbReference type="EMBL" id="KAK7463751.1"/>
    </source>
</evidence>
<keyword evidence="4" id="KW-1185">Reference proteome</keyword>
<feature type="region of interest" description="Disordered" evidence="1">
    <location>
        <begin position="90"/>
        <end position="401"/>
    </location>
</feature>
<feature type="compositionally biased region" description="Polar residues" evidence="1">
    <location>
        <begin position="462"/>
        <end position="471"/>
    </location>
</feature>
<evidence type="ECO:0000256" key="1">
    <source>
        <dbReference type="SAM" id="MobiDB-lite"/>
    </source>
</evidence>
<feature type="compositionally biased region" description="Basic and acidic residues" evidence="1">
    <location>
        <begin position="106"/>
        <end position="115"/>
    </location>
</feature>
<feature type="compositionally biased region" description="Basic and acidic residues" evidence="1">
    <location>
        <begin position="145"/>
        <end position="170"/>
    </location>
</feature>
<dbReference type="EMBL" id="JBANRG010000006">
    <property type="protein sequence ID" value="KAK7465717.1"/>
    <property type="molecule type" value="Genomic_DNA"/>
</dbReference>